<dbReference type="Proteomes" id="UP000000768">
    <property type="component" value="Chromosome 1"/>
</dbReference>
<evidence type="ECO:0000256" key="1">
    <source>
        <dbReference type="SAM" id="MobiDB-lite"/>
    </source>
</evidence>
<proteinExistence type="predicted"/>
<dbReference type="InterPro" id="IPR040411">
    <property type="entry name" value="At5g23160-like"/>
</dbReference>
<keyword evidence="2" id="KW-0812">Transmembrane</keyword>
<gene>
    <name evidence="3" type="ORF">SORBI_3001G213832</name>
</gene>
<evidence type="ECO:0000313" key="3">
    <source>
        <dbReference type="EMBL" id="OQU91610.1"/>
    </source>
</evidence>
<reference evidence="4" key="2">
    <citation type="journal article" date="2018" name="Plant J.">
        <title>The Sorghum bicolor reference genome: improved assembly, gene annotations, a transcriptome atlas, and signatures of genome organization.</title>
        <authorList>
            <person name="McCormick R.F."/>
            <person name="Truong S.K."/>
            <person name="Sreedasyam A."/>
            <person name="Jenkins J."/>
            <person name="Shu S."/>
            <person name="Sims D."/>
            <person name="Kennedy M."/>
            <person name="Amirebrahimi M."/>
            <person name="Weers B.D."/>
            <person name="McKinley B."/>
            <person name="Mattison A."/>
            <person name="Morishige D.T."/>
            <person name="Grimwood J."/>
            <person name="Schmutz J."/>
            <person name="Mullet J.E."/>
        </authorList>
    </citation>
    <scope>NUCLEOTIDE SEQUENCE [LARGE SCALE GENOMIC DNA]</scope>
    <source>
        <strain evidence="4">cv. BTx623</strain>
    </source>
</reference>
<reference evidence="3 4" key="1">
    <citation type="journal article" date="2009" name="Nature">
        <title>The Sorghum bicolor genome and the diversification of grasses.</title>
        <authorList>
            <person name="Paterson A.H."/>
            <person name="Bowers J.E."/>
            <person name="Bruggmann R."/>
            <person name="Dubchak I."/>
            <person name="Grimwood J."/>
            <person name="Gundlach H."/>
            <person name="Haberer G."/>
            <person name="Hellsten U."/>
            <person name="Mitros T."/>
            <person name="Poliakov A."/>
            <person name="Schmutz J."/>
            <person name="Spannagl M."/>
            <person name="Tang H."/>
            <person name="Wang X."/>
            <person name="Wicker T."/>
            <person name="Bharti A.K."/>
            <person name="Chapman J."/>
            <person name="Feltus F.A."/>
            <person name="Gowik U."/>
            <person name="Grigoriev I.V."/>
            <person name="Lyons E."/>
            <person name="Maher C.A."/>
            <person name="Martis M."/>
            <person name="Narechania A."/>
            <person name="Otillar R.P."/>
            <person name="Penning B.W."/>
            <person name="Salamov A.A."/>
            <person name="Wang Y."/>
            <person name="Zhang L."/>
            <person name="Carpita N.C."/>
            <person name="Freeling M."/>
            <person name="Gingle A.R."/>
            <person name="Hash C.T."/>
            <person name="Keller B."/>
            <person name="Klein P."/>
            <person name="Kresovich S."/>
            <person name="McCann M.C."/>
            <person name="Ming R."/>
            <person name="Peterson D.G."/>
            <person name="Mehboob-ur-Rahman"/>
            <person name="Ware D."/>
            <person name="Westhoff P."/>
            <person name="Mayer K.F."/>
            <person name="Messing J."/>
            <person name="Rokhsar D.S."/>
        </authorList>
    </citation>
    <scope>NUCLEOTIDE SEQUENCE [LARGE SCALE GENOMIC DNA]</scope>
    <source>
        <strain evidence="4">cv. BTx623</strain>
    </source>
</reference>
<protein>
    <submittedName>
        <fullName evidence="3">Uncharacterized protein</fullName>
    </submittedName>
</protein>
<dbReference type="PANTHER" id="PTHR34379">
    <property type="entry name" value="OS07G0553800 PROTEIN"/>
    <property type="match status" value="1"/>
</dbReference>
<sequence>MPVLNEDGGAGAADDSGRQRCSCLPAFCCLWGAGSAGLRPNNKPGAAQAKKRRRRRLRFRLRLSSWLAWPPWFRRSGKGDAGGGDDSSEKRKRQRRCGGRRLLLLLTTSLQFKKALASVVSGDSTALLPVPVPVPVPAKMSSYGDAKKQSRNRRPRRPTVDDDAASGSRQPPQASNTAATASTGCTTAHARSRPETTTSHQAPSPRPTDGPAAGASRTWRAPSSRRQRHSLRQPGDCSSSGGLWTAATTLGVIVLLGRVAAVFFLCSCLYGARFVRSWAAGASAKAQLSSGGVAGVTVGTSSRRFRHPVGVAAGDKAVAELCATEEECKKKVVMAGLLDRAGKTPSSRFGR</sequence>
<dbReference type="PANTHER" id="PTHR34379:SF14">
    <property type="match status" value="1"/>
</dbReference>
<accession>A0A1Z5S6P8</accession>
<name>A0A1Z5S6P8_SORBI</name>
<dbReference type="OMA" id="FCFWGAS"/>
<dbReference type="InParanoid" id="A0A1Z5S6P8"/>
<dbReference type="AlphaFoldDB" id="A0A1Z5S6P8"/>
<keyword evidence="2" id="KW-0472">Membrane</keyword>
<evidence type="ECO:0000313" key="4">
    <source>
        <dbReference type="Proteomes" id="UP000000768"/>
    </source>
</evidence>
<feature type="region of interest" description="Disordered" evidence="1">
    <location>
        <begin position="126"/>
        <end position="239"/>
    </location>
</feature>
<evidence type="ECO:0000256" key="2">
    <source>
        <dbReference type="SAM" id="Phobius"/>
    </source>
</evidence>
<keyword evidence="2" id="KW-1133">Transmembrane helix</keyword>
<feature type="compositionally biased region" description="Polar residues" evidence="1">
    <location>
        <begin position="167"/>
        <end position="176"/>
    </location>
</feature>
<dbReference type="eggNOG" id="ENOG502S53K">
    <property type="taxonomic scope" value="Eukaryota"/>
</dbReference>
<dbReference type="EMBL" id="CM000760">
    <property type="protein sequence ID" value="OQU91610.1"/>
    <property type="molecule type" value="Genomic_DNA"/>
</dbReference>
<feature type="transmembrane region" description="Helical" evidence="2">
    <location>
        <begin position="243"/>
        <end position="270"/>
    </location>
</feature>
<dbReference type="Gramene" id="OQU91610">
    <property type="protein sequence ID" value="OQU91610"/>
    <property type="gene ID" value="SORBI_3001G213832"/>
</dbReference>
<organism evidence="3 4">
    <name type="scientific">Sorghum bicolor</name>
    <name type="common">Sorghum</name>
    <name type="synonym">Sorghum vulgare</name>
    <dbReference type="NCBI Taxonomy" id="4558"/>
    <lineage>
        <taxon>Eukaryota</taxon>
        <taxon>Viridiplantae</taxon>
        <taxon>Streptophyta</taxon>
        <taxon>Embryophyta</taxon>
        <taxon>Tracheophyta</taxon>
        <taxon>Spermatophyta</taxon>
        <taxon>Magnoliopsida</taxon>
        <taxon>Liliopsida</taxon>
        <taxon>Poales</taxon>
        <taxon>Poaceae</taxon>
        <taxon>PACMAD clade</taxon>
        <taxon>Panicoideae</taxon>
        <taxon>Andropogonodae</taxon>
        <taxon>Andropogoneae</taxon>
        <taxon>Sorghinae</taxon>
        <taxon>Sorghum</taxon>
    </lineage>
</organism>
<keyword evidence="4" id="KW-1185">Reference proteome</keyword>
<feature type="compositionally biased region" description="Low complexity" evidence="1">
    <location>
        <begin position="177"/>
        <end position="189"/>
    </location>
</feature>
<dbReference type="OrthoDB" id="1886721at2759"/>